<keyword evidence="10 11" id="KW-0407">Ion channel</keyword>
<evidence type="ECO:0000259" key="14">
    <source>
        <dbReference type="Pfam" id="PF02932"/>
    </source>
</evidence>
<reference evidence="16" key="1">
    <citation type="submission" date="2025-08" db="UniProtKB">
        <authorList>
            <consortium name="RefSeq"/>
        </authorList>
    </citation>
    <scope>IDENTIFICATION</scope>
    <source>
        <tissue evidence="16">Whole organism</tissue>
    </source>
</reference>
<evidence type="ECO:0000313" key="15">
    <source>
        <dbReference type="Proteomes" id="UP000694843"/>
    </source>
</evidence>
<dbReference type="PRINTS" id="PR00252">
    <property type="entry name" value="NRIONCHANNEL"/>
</dbReference>
<dbReference type="SUPFAM" id="SSF90112">
    <property type="entry name" value="Neurotransmitter-gated ion-channel transmembrane pore"/>
    <property type="match status" value="1"/>
</dbReference>
<evidence type="ECO:0000256" key="6">
    <source>
        <dbReference type="ARBA" id="ARBA00022729"/>
    </source>
</evidence>
<dbReference type="InterPro" id="IPR036719">
    <property type="entry name" value="Neuro-gated_channel_TM_sf"/>
</dbReference>
<protein>
    <submittedName>
        <fullName evidence="16">Glycine receptor subunit alphaZ1</fullName>
    </submittedName>
</protein>
<dbReference type="Pfam" id="PF02931">
    <property type="entry name" value="Neur_chan_LBD"/>
    <property type="match status" value="1"/>
</dbReference>
<evidence type="ECO:0000256" key="9">
    <source>
        <dbReference type="ARBA" id="ARBA00023136"/>
    </source>
</evidence>
<dbReference type="InterPro" id="IPR006029">
    <property type="entry name" value="Neurotrans-gated_channel_TM"/>
</dbReference>
<dbReference type="PROSITE" id="PS00236">
    <property type="entry name" value="NEUROTR_ION_CHANNEL"/>
    <property type="match status" value="1"/>
</dbReference>
<dbReference type="CDD" id="cd19049">
    <property type="entry name" value="LGIC_TM_anion"/>
    <property type="match status" value="1"/>
</dbReference>
<dbReference type="InterPro" id="IPR018000">
    <property type="entry name" value="Neurotransmitter_ion_chnl_CS"/>
</dbReference>
<dbReference type="Proteomes" id="UP000694843">
    <property type="component" value="Unplaced"/>
</dbReference>
<dbReference type="PRINTS" id="PR00253">
    <property type="entry name" value="GABAARECEPTR"/>
</dbReference>
<dbReference type="GO" id="GO:0022824">
    <property type="term" value="F:transmitter-gated monoatomic ion channel activity"/>
    <property type="evidence" value="ECO:0007669"/>
    <property type="project" value="UniProtKB-ARBA"/>
</dbReference>
<dbReference type="GeneID" id="108675692"/>
<dbReference type="InterPro" id="IPR006201">
    <property type="entry name" value="Neur_channel"/>
</dbReference>
<sequence length="493" mass="57321">MPMLFWISVYLLAGISSSVSATAEENEVESLTSSRADNYKQALYYQRPNNGARSTNNLRLLEIHEENSDLERQSLENVADIMDNGKFDARSIDWHGDSEDGENDGGYQGSDSEEFSQEARRLTRRLDRSHKEILETILKGYDLNEWPHFYYGKRTDVHVQMFINAFGSLNAASMDFQIDVFLRQMWQDPRLAYSDKREYLTVMDEETHRRIWKPDTFFDNVKVAHIHAVTVPNVVMRITKMGDIMYTMRLALVLTCNMQLRLYPFDTQYCYIDLSSLSSTEEIVSYHWHDNLPIKILADLEIAEFDLIDTSTTETKLEFATGNFSGIQARFTLRRQNGYHLLQTYVPTIIIVCMSWLSFWIEPDHVPGRVTLCVTTLLTLTTLAGGVRQSLPRVSYVKAVDVWLVVCMLMVFAVLIEFTVVNSLATRKKDPRLYKSPSGPMKMPSKTYISQARRIDEFSRALFPAFFFLFNVFYWTYYILRLYQEVNKTPFTY</sequence>
<feature type="signal peptide" evidence="11">
    <location>
        <begin position="1"/>
        <end position="21"/>
    </location>
</feature>
<evidence type="ECO:0000256" key="5">
    <source>
        <dbReference type="ARBA" id="ARBA00022692"/>
    </source>
</evidence>
<dbReference type="Gene3D" id="2.70.170.10">
    <property type="entry name" value="Neurotransmitter-gated ion-channel ligand-binding domain"/>
    <property type="match status" value="1"/>
</dbReference>
<dbReference type="OMA" id="AECDERT"/>
<name>A0A8B7P2E2_HYAAZ</name>
<evidence type="ECO:0000256" key="3">
    <source>
        <dbReference type="ARBA" id="ARBA00022448"/>
    </source>
</evidence>
<evidence type="ECO:0000256" key="12">
    <source>
        <dbReference type="SAM" id="MobiDB-lite"/>
    </source>
</evidence>
<dbReference type="GO" id="GO:0004890">
    <property type="term" value="F:GABA-A receptor activity"/>
    <property type="evidence" value="ECO:0007669"/>
    <property type="project" value="UniProtKB-ARBA"/>
</dbReference>
<dbReference type="InterPro" id="IPR038050">
    <property type="entry name" value="Neuro_actylchol_rec"/>
</dbReference>
<evidence type="ECO:0000256" key="8">
    <source>
        <dbReference type="ARBA" id="ARBA00023065"/>
    </source>
</evidence>
<evidence type="ECO:0000256" key="2">
    <source>
        <dbReference type="ARBA" id="ARBA00004236"/>
    </source>
</evidence>
<keyword evidence="4" id="KW-1003">Cell membrane</keyword>
<keyword evidence="9 11" id="KW-0472">Membrane</keyword>
<dbReference type="FunFam" id="1.20.58.390:FF:000032">
    <property type="entry name" value="gamma-aminobutyric acid receptor subunit epsilon"/>
    <property type="match status" value="1"/>
</dbReference>
<organism evidence="15 16">
    <name type="scientific">Hyalella azteca</name>
    <name type="common">Amphipod</name>
    <dbReference type="NCBI Taxonomy" id="294128"/>
    <lineage>
        <taxon>Eukaryota</taxon>
        <taxon>Metazoa</taxon>
        <taxon>Ecdysozoa</taxon>
        <taxon>Arthropoda</taxon>
        <taxon>Crustacea</taxon>
        <taxon>Multicrustacea</taxon>
        <taxon>Malacostraca</taxon>
        <taxon>Eumalacostraca</taxon>
        <taxon>Peracarida</taxon>
        <taxon>Amphipoda</taxon>
        <taxon>Senticaudata</taxon>
        <taxon>Talitrida</taxon>
        <taxon>Talitroidea</taxon>
        <taxon>Hyalellidae</taxon>
        <taxon>Hyalella</taxon>
    </lineage>
</organism>
<dbReference type="InterPro" id="IPR006202">
    <property type="entry name" value="Neur_chan_lig-bd"/>
</dbReference>
<keyword evidence="3 11" id="KW-0813">Transport</keyword>
<dbReference type="AlphaFoldDB" id="A0A8B7P2E2"/>
<dbReference type="SUPFAM" id="SSF63712">
    <property type="entry name" value="Nicotinic receptor ligand binding domain-like"/>
    <property type="match status" value="1"/>
</dbReference>
<keyword evidence="16" id="KW-0675">Receptor</keyword>
<feature type="domain" description="Neurotransmitter-gated ion-channel transmembrane" evidence="14">
    <location>
        <begin position="344"/>
        <end position="430"/>
    </location>
</feature>
<dbReference type="KEGG" id="hazt:108675692"/>
<comment type="subcellular location">
    <subcellularLocation>
        <location evidence="2">Cell membrane</location>
    </subcellularLocation>
    <subcellularLocation>
        <location evidence="1">Membrane</location>
        <topology evidence="1">Multi-pass membrane protein</topology>
    </subcellularLocation>
</comment>
<dbReference type="FunFam" id="2.70.170.10:FF:000045">
    <property type="entry name" value="Predicted protein"/>
    <property type="match status" value="1"/>
</dbReference>
<dbReference type="OrthoDB" id="6359347at2759"/>
<dbReference type="PANTHER" id="PTHR18945">
    <property type="entry name" value="NEUROTRANSMITTER GATED ION CHANNEL"/>
    <property type="match status" value="1"/>
</dbReference>
<evidence type="ECO:0000256" key="7">
    <source>
        <dbReference type="ARBA" id="ARBA00022989"/>
    </source>
</evidence>
<feature type="domain" description="Neurotransmitter-gated ion-channel ligand-binding" evidence="13">
    <location>
        <begin position="131"/>
        <end position="336"/>
    </location>
</feature>
<evidence type="ECO:0000256" key="4">
    <source>
        <dbReference type="ARBA" id="ARBA00022475"/>
    </source>
</evidence>
<proteinExistence type="inferred from homology"/>
<dbReference type="RefSeq" id="XP_018019211.1">
    <property type="nucleotide sequence ID" value="XM_018163722.2"/>
</dbReference>
<keyword evidence="15" id="KW-1185">Reference proteome</keyword>
<dbReference type="CDD" id="cd18990">
    <property type="entry name" value="LGIC_ECD_GABAAR"/>
    <property type="match status" value="1"/>
</dbReference>
<dbReference type="GO" id="GO:0099095">
    <property type="term" value="F:ligand-gated monoatomic anion channel activity"/>
    <property type="evidence" value="ECO:0007669"/>
    <property type="project" value="UniProtKB-ARBA"/>
</dbReference>
<keyword evidence="8 11" id="KW-0406">Ion transport</keyword>
<comment type="similarity">
    <text evidence="11">Belongs to the ligand-gated ion channel (TC 1.A.9) family.</text>
</comment>
<evidence type="ECO:0000256" key="10">
    <source>
        <dbReference type="ARBA" id="ARBA00023303"/>
    </source>
</evidence>
<evidence type="ECO:0000256" key="11">
    <source>
        <dbReference type="RuleBase" id="RU000687"/>
    </source>
</evidence>
<feature type="transmembrane region" description="Helical" evidence="11">
    <location>
        <begin position="403"/>
        <end position="425"/>
    </location>
</feature>
<dbReference type="GO" id="GO:0005254">
    <property type="term" value="F:chloride channel activity"/>
    <property type="evidence" value="ECO:0007669"/>
    <property type="project" value="UniProtKB-ARBA"/>
</dbReference>
<feature type="transmembrane region" description="Helical" evidence="11">
    <location>
        <begin position="461"/>
        <end position="480"/>
    </location>
</feature>
<keyword evidence="6 11" id="KW-0732">Signal</keyword>
<dbReference type="InterPro" id="IPR036734">
    <property type="entry name" value="Neur_chan_lig-bd_sf"/>
</dbReference>
<gene>
    <name evidence="16" type="primary">LOC108675692</name>
</gene>
<feature type="chain" id="PRO_5034986085" evidence="11">
    <location>
        <begin position="22"/>
        <end position="493"/>
    </location>
</feature>
<evidence type="ECO:0000259" key="13">
    <source>
        <dbReference type="Pfam" id="PF02931"/>
    </source>
</evidence>
<dbReference type="InterPro" id="IPR006028">
    <property type="entry name" value="GABAA/Glycine_rcpt"/>
</dbReference>
<dbReference type="Pfam" id="PF02932">
    <property type="entry name" value="Neur_chan_memb"/>
    <property type="match status" value="1"/>
</dbReference>
<feature type="transmembrane region" description="Helical" evidence="11">
    <location>
        <begin position="342"/>
        <end position="361"/>
    </location>
</feature>
<feature type="region of interest" description="Disordered" evidence="12">
    <location>
        <begin position="92"/>
        <end position="120"/>
    </location>
</feature>
<keyword evidence="7 11" id="KW-1133">Transmembrane helix</keyword>
<evidence type="ECO:0000256" key="1">
    <source>
        <dbReference type="ARBA" id="ARBA00004141"/>
    </source>
</evidence>
<dbReference type="Gene3D" id="1.20.58.390">
    <property type="entry name" value="Neurotransmitter-gated ion-channel transmembrane domain"/>
    <property type="match status" value="1"/>
</dbReference>
<feature type="transmembrane region" description="Helical" evidence="11">
    <location>
        <begin position="370"/>
        <end position="391"/>
    </location>
</feature>
<evidence type="ECO:0000313" key="16">
    <source>
        <dbReference type="RefSeq" id="XP_018019211.1"/>
    </source>
</evidence>
<accession>A0A8B7P2E2</accession>
<dbReference type="NCBIfam" id="TIGR00860">
    <property type="entry name" value="LIC"/>
    <property type="match status" value="1"/>
</dbReference>
<keyword evidence="5 11" id="KW-0812">Transmembrane</keyword>
<dbReference type="GO" id="GO:0005886">
    <property type="term" value="C:plasma membrane"/>
    <property type="evidence" value="ECO:0007669"/>
    <property type="project" value="UniProtKB-SubCell"/>
</dbReference>